<gene>
    <name evidence="2" type="ORF">OL497_10435</name>
</gene>
<keyword evidence="3" id="KW-1185">Reference proteome</keyword>
<evidence type="ECO:0000313" key="2">
    <source>
        <dbReference type="EMBL" id="MCW3484313.1"/>
    </source>
</evidence>
<accession>A0ABT3IK33</accession>
<reference evidence="2 3" key="1">
    <citation type="submission" date="2022-10" db="EMBL/GenBank/DDBJ databases">
        <title>Chitinophaga nivalis PC15 sp. nov., isolated from Pyeongchang county, South Korea.</title>
        <authorList>
            <person name="Trinh H.N."/>
        </authorList>
    </citation>
    <scope>NUCLEOTIDE SEQUENCE [LARGE SCALE GENOMIC DNA]</scope>
    <source>
        <strain evidence="2 3">PC14</strain>
    </source>
</reference>
<dbReference type="RefSeq" id="WP_264729857.1">
    <property type="nucleotide sequence ID" value="NZ_JAPDNR010000001.1"/>
</dbReference>
<name>A0ABT3IK33_9BACT</name>
<proteinExistence type="predicted"/>
<organism evidence="2 3">
    <name type="scientific">Chitinophaga nivalis</name>
    <dbReference type="NCBI Taxonomy" id="2991709"/>
    <lineage>
        <taxon>Bacteria</taxon>
        <taxon>Pseudomonadati</taxon>
        <taxon>Bacteroidota</taxon>
        <taxon>Chitinophagia</taxon>
        <taxon>Chitinophagales</taxon>
        <taxon>Chitinophagaceae</taxon>
        <taxon>Chitinophaga</taxon>
    </lineage>
</organism>
<feature type="domain" description="SLH" evidence="1">
    <location>
        <begin position="148"/>
        <end position="187"/>
    </location>
</feature>
<dbReference type="Pfam" id="PF00395">
    <property type="entry name" value="SLH"/>
    <property type="match status" value="1"/>
</dbReference>
<dbReference type="Proteomes" id="UP001207742">
    <property type="component" value="Unassembled WGS sequence"/>
</dbReference>
<protein>
    <submittedName>
        <fullName evidence="2">S-layer homology domain-containing protein</fullName>
    </submittedName>
</protein>
<evidence type="ECO:0000313" key="3">
    <source>
        <dbReference type="Proteomes" id="UP001207742"/>
    </source>
</evidence>
<dbReference type="EMBL" id="JAPDNS010000001">
    <property type="protein sequence ID" value="MCW3484313.1"/>
    <property type="molecule type" value="Genomic_DNA"/>
</dbReference>
<sequence>MNLRTALALPAFILVLQPGNIYSKEKYSDARLPLVIVESRNGTGQAAAPKKKVSVARGIELIVKGLDLNINNIRFIKAPKATDYYVYANNKASYAPSLIIAANNGIQLERTVRLEKPLTREQFAQHLDEAILSTGDYVTNAMWLTIGDEAKFSQKALTAVQQLIKFNVVKLEKGNFRPKAFITEAEATEMIKRAAEFVQSPKEGKE</sequence>
<comment type="caution">
    <text evidence="2">The sequence shown here is derived from an EMBL/GenBank/DDBJ whole genome shotgun (WGS) entry which is preliminary data.</text>
</comment>
<dbReference type="InterPro" id="IPR001119">
    <property type="entry name" value="SLH_dom"/>
</dbReference>
<evidence type="ECO:0000259" key="1">
    <source>
        <dbReference type="Pfam" id="PF00395"/>
    </source>
</evidence>